<accession>B4VPU5</accession>
<dbReference type="SUPFAM" id="SSF81606">
    <property type="entry name" value="PP2C-like"/>
    <property type="match status" value="1"/>
</dbReference>
<keyword evidence="2" id="KW-0472">Membrane</keyword>
<feature type="transmembrane region" description="Helical" evidence="2">
    <location>
        <begin position="601"/>
        <end position="626"/>
    </location>
</feature>
<evidence type="ECO:0000256" key="2">
    <source>
        <dbReference type="SAM" id="Phobius"/>
    </source>
</evidence>
<dbReference type="STRING" id="118168.MC7420_5554"/>
<organism evidence="4 5">
    <name type="scientific">Coleofasciculus chthonoplastes PCC 7420</name>
    <dbReference type="NCBI Taxonomy" id="118168"/>
    <lineage>
        <taxon>Bacteria</taxon>
        <taxon>Bacillati</taxon>
        <taxon>Cyanobacteriota</taxon>
        <taxon>Cyanophyceae</taxon>
        <taxon>Coleofasciculales</taxon>
        <taxon>Coleofasciculaceae</taxon>
        <taxon>Coleofasciculus</taxon>
    </lineage>
</organism>
<dbReference type="InterPro" id="IPR001932">
    <property type="entry name" value="PPM-type_phosphatase-like_dom"/>
</dbReference>
<evidence type="ECO:0000259" key="3">
    <source>
        <dbReference type="PROSITE" id="PS51746"/>
    </source>
</evidence>
<keyword evidence="2" id="KW-0812">Transmembrane</keyword>
<name>B4VPU5_9CYAN</name>
<dbReference type="Proteomes" id="UP000003835">
    <property type="component" value="Unassembled WGS sequence"/>
</dbReference>
<dbReference type="eggNOG" id="COG0631">
    <property type="taxonomic scope" value="Bacteria"/>
</dbReference>
<dbReference type="EMBL" id="DS989847">
    <property type="protein sequence ID" value="EDX76120.1"/>
    <property type="molecule type" value="Genomic_DNA"/>
</dbReference>
<evidence type="ECO:0000313" key="4">
    <source>
        <dbReference type="EMBL" id="EDX76120.1"/>
    </source>
</evidence>
<dbReference type="SMART" id="SM00331">
    <property type="entry name" value="PP2C_SIG"/>
    <property type="match status" value="1"/>
</dbReference>
<feature type="domain" description="PPM-type phosphatase" evidence="3">
    <location>
        <begin position="265"/>
        <end position="539"/>
    </location>
</feature>
<dbReference type="PROSITE" id="PS51746">
    <property type="entry name" value="PPM_2"/>
    <property type="match status" value="1"/>
</dbReference>
<dbReference type="OrthoDB" id="495860at2"/>
<dbReference type="SMART" id="SM00332">
    <property type="entry name" value="PP2Cc"/>
    <property type="match status" value="1"/>
</dbReference>
<dbReference type="HOGENOM" id="CLU_017255_0_0_3"/>
<evidence type="ECO:0000313" key="5">
    <source>
        <dbReference type="Proteomes" id="UP000003835"/>
    </source>
</evidence>
<keyword evidence="2" id="KW-1133">Transmembrane helix</keyword>
<feature type="compositionally biased region" description="Polar residues" evidence="1">
    <location>
        <begin position="185"/>
        <end position="201"/>
    </location>
</feature>
<feature type="region of interest" description="Disordered" evidence="1">
    <location>
        <begin position="167"/>
        <end position="201"/>
    </location>
</feature>
<evidence type="ECO:0000256" key="1">
    <source>
        <dbReference type="SAM" id="MobiDB-lite"/>
    </source>
</evidence>
<reference evidence="4 5" key="1">
    <citation type="submission" date="2008-07" db="EMBL/GenBank/DDBJ databases">
        <authorList>
            <person name="Tandeau de Marsac N."/>
            <person name="Ferriera S."/>
            <person name="Johnson J."/>
            <person name="Kravitz S."/>
            <person name="Beeson K."/>
            <person name="Sutton G."/>
            <person name="Rogers Y.-H."/>
            <person name="Friedman R."/>
            <person name="Frazier M."/>
            <person name="Venter J.C."/>
        </authorList>
    </citation>
    <scope>NUCLEOTIDE SEQUENCE [LARGE SCALE GENOMIC DNA]</scope>
    <source>
        <strain evidence="4 5">PCC 7420</strain>
    </source>
</reference>
<protein>
    <submittedName>
        <fullName evidence="4">Protein phosphatase 2C</fullName>
    </submittedName>
</protein>
<dbReference type="AlphaFoldDB" id="B4VPU5"/>
<keyword evidence="5" id="KW-1185">Reference proteome</keyword>
<dbReference type="CDD" id="cd00143">
    <property type="entry name" value="PP2Cc"/>
    <property type="match status" value="1"/>
</dbReference>
<gene>
    <name evidence="4" type="ORF">MC7420_5554</name>
</gene>
<sequence>MSTDQPQTNHYLWAVGATAASIPVGEMVAERYQVVAPQIWLDLHPEELPQAPDRLCEMFLPYLRLYPHRLHVPEVYGVCAGADSESDTPIILLENVPINNNGELYPAITSQWSKASPVRQIYWLWQILELWQPLVELGVAATLVDPEQVRVEGWRVRLRELVRNGTTDSDPAPVPLSVRGKKIDSSTSASRGTTTLPHSRTQASLQQLGQCWESWCRTASVAVADQLRDIAQQMQTPNPSFEAIAVQLNQLLLAQSSQQPLRLEVAGLTDTGPLHDHNEDSCYPLRSDLTAEPDPLIPHLSLVCDGIGGHEGGEVASHIAMQSVKIQVRALLAELLEDPELMSPDLVAQQLSAIVRVVNNLIASKNDQQERESRRRMGTTLTLALQLPQTVIQSDSEGNSHELYIASVGDSRAYWITPDYCQQLTVDDDVATREVRMGRSFYRHALQRPDSGALTQAVGTKDAESLYPHVRRLILEEDGLLLLCSDGVSDNNLIESVYGDFAKDVFSGKLSLEAAVQFLVDQANQRNGYDNASVVLTYCGVSPQYPVVLNLDGLQLENNAQTIELETQLPATEEPVGEEDEEMSEPIDVEVASSSQDWFKIILGVFGILVIILSAGAAVFIAQWLLNPQAFKQMRDRFLPPQPIEQPESIPDSPPELED</sequence>
<dbReference type="RefSeq" id="WP_006100607.1">
    <property type="nucleotide sequence ID" value="NZ_DS989847.1"/>
</dbReference>
<dbReference type="InterPro" id="IPR036457">
    <property type="entry name" value="PPM-type-like_dom_sf"/>
</dbReference>
<dbReference type="Gene3D" id="3.60.40.10">
    <property type="entry name" value="PPM-type phosphatase domain"/>
    <property type="match status" value="1"/>
</dbReference>
<proteinExistence type="predicted"/>
<dbReference type="Pfam" id="PF13672">
    <property type="entry name" value="PP2C_2"/>
    <property type="match status" value="1"/>
</dbReference>